<evidence type="ECO:0000256" key="3">
    <source>
        <dbReference type="ARBA" id="ARBA00022730"/>
    </source>
</evidence>
<dbReference type="Pfam" id="PF00366">
    <property type="entry name" value="Ribosomal_S17"/>
    <property type="match status" value="1"/>
</dbReference>
<dbReference type="InterPro" id="IPR019984">
    <property type="entry name" value="Ribosomal_uS17_bact/chlr"/>
</dbReference>
<dbReference type="InterPro" id="IPR000266">
    <property type="entry name" value="Ribosomal_uS17"/>
</dbReference>
<dbReference type="GO" id="GO:0019843">
    <property type="term" value="F:rRNA binding"/>
    <property type="evidence" value="ECO:0007669"/>
    <property type="project" value="UniProtKB-KW"/>
</dbReference>
<keyword evidence="6" id="KW-0687">Ribonucleoprotein</keyword>
<dbReference type="AlphaFoldDB" id="A0A7S0CPM0"/>
<evidence type="ECO:0000256" key="6">
    <source>
        <dbReference type="ARBA" id="ARBA00023274"/>
    </source>
</evidence>
<accession>A0A7S0CPM0</accession>
<organism evidence="8">
    <name type="scientific">Amorphochlora amoebiformis</name>
    <dbReference type="NCBI Taxonomy" id="1561963"/>
    <lineage>
        <taxon>Eukaryota</taxon>
        <taxon>Sar</taxon>
        <taxon>Rhizaria</taxon>
        <taxon>Cercozoa</taxon>
        <taxon>Chlorarachniophyceae</taxon>
        <taxon>Amorphochlora</taxon>
    </lineage>
</organism>
<dbReference type="GO" id="GO:0006412">
    <property type="term" value="P:translation"/>
    <property type="evidence" value="ECO:0007669"/>
    <property type="project" value="InterPro"/>
</dbReference>
<evidence type="ECO:0000256" key="1">
    <source>
        <dbReference type="ARBA" id="ARBA00002932"/>
    </source>
</evidence>
<reference evidence="8" key="1">
    <citation type="submission" date="2021-01" db="EMBL/GenBank/DDBJ databases">
        <authorList>
            <person name="Corre E."/>
            <person name="Pelletier E."/>
            <person name="Niang G."/>
            <person name="Scheremetjew M."/>
            <person name="Finn R."/>
            <person name="Kale V."/>
            <person name="Holt S."/>
            <person name="Cochrane G."/>
            <person name="Meng A."/>
            <person name="Brown T."/>
            <person name="Cohen L."/>
        </authorList>
    </citation>
    <scope>NUCLEOTIDE SEQUENCE</scope>
    <source>
        <strain evidence="8">CCMP2058</strain>
    </source>
</reference>
<dbReference type="GO" id="GO:0003735">
    <property type="term" value="F:structural constituent of ribosome"/>
    <property type="evidence" value="ECO:0007669"/>
    <property type="project" value="InterPro"/>
</dbReference>
<keyword evidence="3" id="KW-0699">rRNA-binding</keyword>
<dbReference type="CDD" id="cd00364">
    <property type="entry name" value="Ribosomal_uS17"/>
    <property type="match status" value="1"/>
</dbReference>
<dbReference type="NCBIfam" id="NF004123">
    <property type="entry name" value="PRK05610.1"/>
    <property type="match status" value="1"/>
</dbReference>
<keyword evidence="5" id="KW-0689">Ribosomal protein</keyword>
<dbReference type="GO" id="GO:0005739">
    <property type="term" value="C:mitochondrion"/>
    <property type="evidence" value="ECO:0007669"/>
    <property type="project" value="TreeGrafter"/>
</dbReference>
<dbReference type="GO" id="GO:0005840">
    <property type="term" value="C:ribosome"/>
    <property type="evidence" value="ECO:0007669"/>
    <property type="project" value="UniProtKB-KW"/>
</dbReference>
<dbReference type="PRINTS" id="PR00973">
    <property type="entry name" value="RIBOSOMALS17"/>
</dbReference>
<evidence type="ECO:0000256" key="7">
    <source>
        <dbReference type="ARBA" id="ARBA00035251"/>
    </source>
</evidence>
<keyword evidence="4" id="KW-0694">RNA-binding</keyword>
<dbReference type="NCBIfam" id="TIGR03635">
    <property type="entry name" value="uS17_bact"/>
    <property type="match status" value="1"/>
</dbReference>
<name>A0A7S0CPM0_9EUKA</name>
<protein>
    <recommendedName>
        <fullName evidence="7">Small ribosomal subunit protein uS17c</fullName>
    </recommendedName>
</protein>
<dbReference type="EMBL" id="HBEM01001441">
    <property type="protein sequence ID" value="CAD8430091.1"/>
    <property type="molecule type" value="Transcribed_RNA"/>
</dbReference>
<evidence type="ECO:0000256" key="5">
    <source>
        <dbReference type="ARBA" id="ARBA00022980"/>
    </source>
</evidence>
<dbReference type="PANTHER" id="PTHR10744">
    <property type="entry name" value="40S RIBOSOMAL PROTEIN S11 FAMILY MEMBER"/>
    <property type="match status" value="1"/>
</dbReference>
<dbReference type="HAMAP" id="MF_01345_B">
    <property type="entry name" value="Ribosomal_uS17_B"/>
    <property type="match status" value="1"/>
</dbReference>
<dbReference type="InterPro" id="IPR012340">
    <property type="entry name" value="NA-bd_OB-fold"/>
</dbReference>
<dbReference type="Gene3D" id="2.40.50.140">
    <property type="entry name" value="Nucleic acid-binding proteins"/>
    <property type="match status" value="1"/>
</dbReference>
<dbReference type="SUPFAM" id="SSF50249">
    <property type="entry name" value="Nucleic acid-binding proteins"/>
    <property type="match status" value="1"/>
</dbReference>
<proteinExistence type="inferred from homology"/>
<dbReference type="GO" id="GO:1990904">
    <property type="term" value="C:ribonucleoprotein complex"/>
    <property type="evidence" value="ECO:0007669"/>
    <property type="project" value="UniProtKB-KW"/>
</dbReference>
<dbReference type="PANTHER" id="PTHR10744:SF1">
    <property type="entry name" value="SMALL RIBOSOMAL SUBUNIT PROTEIN US17M"/>
    <property type="match status" value="1"/>
</dbReference>
<evidence type="ECO:0000256" key="4">
    <source>
        <dbReference type="ARBA" id="ARBA00022884"/>
    </source>
</evidence>
<gene>
    <name evidence="8" type="ORF">LAMO00422_LOCUS1050</name>
</gene>
<evidence type="ECO:0000256" key="2">
    <source>
        <dbReference type="ARBA" id="ARBA00010254"/>
    </source>
</evidence>
<comment type="function">
    <text evidence="1">One of the primary rRNA binding proteins, it binds specifically to the 5'-end of 16S ribosomal RNA.</text>
</comment>
<sequence length="149" mass="16465">MARSSVLGGILIALLVVAAWVFTYPTDTRLGAGITARSLASRPCIVRPSFAARSTVGATEAEPAVRKPIRQVFEGRVVSDNLDKSVVVRVERFVKHPKYHKRVRLSKNYIVHDPDNTAETGDRVKISSIAPVSKRKAFEVKEITRKAIK</sequence>
<comment type="similarity">
    <text evidence="2">Belongs to the universal ribosomal protein uS17 family.</text>
</comment>
<evidence type="ECO:0000313" key="8">
    <source>
        <dbReference type="EMBL" id="CAD8430091.1"/>
    </source>
</evidence>